<dbReference type="OrthoDB" id="2745105at2759"/>
<evidence type="ECO:0000313" key="3">
    <source>
        <dbReference type="Proteomes" id="UP000284842"/>
    </source>
</evidence>
<dbReference type="AlphaFoldDB" id="A0A409V994"/>
<dbReference type="Pfam" id="PF20152">
    <property type="entry name" value="DUF6534"/>
    <property type="match status" value="1"/>
</dbReference>
<evidence type="ECO:0000259" key="1">
    <source>
        <dbReference type="Pfam" id="PF20152"/>
    </source>
</evidence>
<keyword evidence="3" id="KW-1185">Reference proteome</keyword>
<comment type="caution">
    <text evidence="2">The sequence shown here is derived from an EMBL/GenBank/DDBJ whole genome shotgun (WGS) entry which is preliminary data.</text>
</comment>
<gene>
    <name evidence="2" type="ORF">CVT24_005704</name>
</gene>
<protein>
    <recommendedName>
        <fullName evidence="1">DUF6534 domain-containing protein</fullName>
    </recommendedName>
</protein>
<feature type="domain" description="DUF6534" evidence="1">
    <location>
        <begin position="55"/>
        <end position="104"/>
    </location>
</feature>
<proteinExistence type="predicted"/>
<organism evidence="2 3">
    <name type="scientific">Panaeolus cyanescens</name>
    <dbReference type="NCBI Taxonomy" id="181874"/>
    <lineage>
        <taxon>Eukaryota</taxon>
        <taxon>Fungi</taxon>
        <taxon>Dikarya</taxon>
        <taxon>Basidiomycota</taxon>
        <taxon>Agaricomycotina</taxon>
        <taxon>Agaricomycetes</taxon>
        <taxon>Agaricomycetidae</taxon>
        <taxon>Agaricales</taxon>
        <taxon>Agaricineae</taxon>
        <taxon>Galeropsidaceae</taxon>
        <taxon>Panaeolus</taxon>
    </lineage>
</organism>
<dbReference type="InParanoid" id="A0A409V994"/>
<dbReference type="Proteomes" id="UP000284842">
    <property type="component" value="Unassembled WGS sequence"/>
</dbReference>
<dbReference type="STRING" id="181874.A0A409V994"/>
<reference evidence="2 3" key="1">
    <citation type="journal article" date="2018" name="Evol. Lett.">
        <title>Horizontal gene cluster transfer increased hallucinogenic mushroom diversity.</title>
        <authorList>
            <person name="Reynolds H.T."/>
            <person name="Vijayakumar V."/>
            <person name="Gluck-Thaler E."/>
            <person name="Korotkin H.B."/>
            <person name="Matheny P.B."/>
            <person name="Slot J.C."/>
        </authorList>
    </citation>
    <scope>NUCLEOTIDE SEQUENCE [LARGE SCALE GENOMIC DNA]</scope>
    <source>
        <strain evidence="2 3">2629</strain>
    </source>
</reference>
<sequence length="146" mass="16289">MCIFTPDMDPQPTEQIPINHHRAGLAFAGRGFINQSYAKLVVNESWLLYSALGGSVVADGIITASLCTLLYRNRTGVKSSDSLVNILMFYTINTGRPFCSFLDFVASTNRIVHFRSFDFDMRDCVLRNGMSSKPYSALYLTDALLD</sequence>
<dbReference type="EMBL" id="NHTK01006128">
    <property type="protein sequence ID" value="PPQ63244.1"/>
    <property type="molecule type" value="Genomic_DNA"/>
</dbReference>
<name>A0A409V994_9AGAR</name>
<accession>A0A409V994</accession>
<evidence type="ECO:0000313" key="2">
    <source>
        <dbReference type="EMBL" id="PPQ63244.1"/>
    </source>
</evidence>
<dbReference type="InterPro" id="IPR045339">
    <property type="entry name" value="DUF6534"/>
</dbReference>